<proteinExistence type="predicted"/>
<evidence type="ECO:0000313" key="3">
    <source>
        <dbReference type="Proteomes" id="UP000196084"/>
    </source>
</evidence>
<organism evidence="2 3">
    <name type="scientific">Natronolimnobius baerhuensis</name>
    <dbReference type="NCBI Taxonomy" id="253108"/>
    <lineage>
        <taxon>Archaea</taxon>
        <taxon>Methanobacteriati</taxon>
        <taxon>Methanobacteriota</taxon>
        <taxon>Stenosarchaea group</taxon>
        <taxon>Halobacteria</taxon>
        <taxon>Halobacteriales</taxon>
        <taxon>Natrialbaceae</taxon>
        <taxon>Natronolimnobius</taxon>
    </lineage>
</organism>
<dbReference type="Pfam" id="PF03237">
    <property type="entry name" value="Terminase_6N"/>
    <property type="match status" value="1"/>
</dbReference>
<dbReference type="AlphaFoldDB" id="A0A202E4I7"/>
<keyword evidence="3" id="KW-1185">Reference proteome</keyword>
<evidence type="ECO:0000313" key="2">
    <source>
        <dbReference type="EMBL" id="OVE83206.1"/>
    </source>
</evidence>
<dbReference type="Gene3D" id="3.30.420.240">
    <property type="match status" value="1"/>
</dbReference>
<dbReference type="RefSeq" id="WP_087715527.1">
    <property type="nucleotide sequence ID" value="NZ_MWPH01000004.1"/>
</dbReference>
<evidence type="ECO:0008006" key="4">
    <source>
        <dbReference type="Google" id="ProtNLM"/>
    </source>
</evidence>
<dbReference type="Gene3D" id="3.40.50.300">
    <property type="entry name" value="P-loop containing nucleotide triphosphate hydrolases"/>
    <property type="match status" value="1"/>
</dbReference>
<comment type="caution">
    <text evidence="2">The sequence shown here is derived from an EMBL/GenBank/DDBJ whole genome shotgun (WGS) entry which is preliminary data.</text>
</comment>
<feature type="region of interest" description="Disordered" evidence="1">
    <location>
        <begin position="432"/>
        <end position="478"/>
    </location>
</feature>
<dbReference type="EMBL" id="MWPH01000004">
    <property type="protein sequence ID" value="OVE83206.1"/>
    <property type="molecule type" value="Genomic_DNA"/>
</dbReference>
<sequence>MSTQTASSGGSPLEQLHQECKGLPRSERVEIIFDFEPTDYQADLLDHLEQADKGRAAPQKGRQVGATLTAGVVGADHALWAPMLVGEPTDVLFAAPGQETADEMFEEAKQRFKKGPLTLEQYGVVKKNEQTWKFSSGTRMLSRTLGNVGQEDQPGNRGKNPTCVIVDEAAYEKDVVYEEEIEQFFITHPVFEYVLFSTPAGKSGYFYAKVEHDDDWFSPHWPTRISPYAQEDYIEEQREKLDSETFAQEYEGKFAEDGGSAIPHDTLIPNIKPDRRFDNSHGRFLGVDPARGGKDEMVVFDLDATGVCWSVWAFETMDGPRFVELLEILHQQKADLEYWDAIPAPEVGTGRTPASGYQTILIEENGVGGFAADFAEAGLGDVVKVVNSTNETKQNIYQRLIKDLEAESLALPNHDKLERQVTKLEKSFTPTGKAKYSAPAGKHDDWPDGMAFANWARHGGGDPLDDGNDKLDSLPWRS</sequence>
<evidence type="ECO:0000256" key="1">
    <source>
        <dbReference type="SAM" id="MobiDB-lite"/>
    </source>
</evidence>
<accession>A0A202E4I7</accession>
<protein>
    <recommendedName>
        <fullName evidence="4">Terminase</fullName>
    </recommendedName>
</protein>
<gene>
    <name evidence="2" type="ORF">B2G88_17520</name>
</gene>
<dbReference type="Proteomes" id="UP000196084">
    <property type="component" value="Unassembled WGS sequence"/>
</dbReference>
<dbReference type="OrthoDB" id="359384at2157"/>
<reference evidence="2 3" key="1">
    <citation type="submission" date="2017-02" db="EMBL/GenBank/DDBJ databases">
        <title>Natronthermophilus aegyptiacus gen. nov.,sp. nov., an aerobic, extremely halophilic alkalithermophilic archaeon isolated from the athalassohaline Wadi An Natrun, Egypt.</title>
        <authorList>
            <person name="Zhao B."/>
        </authorList>
    </citation>
    <scope>NUCLEOTIDE SEQUENCE [LARGE SCALE GENOMIC DNA]</scope>
    <source>
        <strain evidence="2 3">CGMCC 1.3597</strain>
    </source>
</reference>
<name>A0A202E4I7_9EURY</name>
<dbReference type="InterPro" id="IPR027417">
    <property type="entry name" value="P-loop_NTPase"/>
</dbReference>